<dbReference type="Proteomes" id="UP001177140">
    <property type="component" value="Unassembled WGS sequence"/>
</dbReference>
<dbReference type="InterPro" id="IPR015410">
    <property type="entry name" value="DUF1985"/>
</dbReference>
<reference evidence="4" key="1">
    <citation type="submission" date="2022-03" db="EMBL/GenBank/DDBJ databases">
        <title>A functionally conserved STORR gene fusion in Papaver species that diverged 16.8 million years ago.</title>
        <authorList>
            <person name="Catania T."/>
        </authorList>
    </citation>
    <scope>NUCLEOTIDE SEQUENCE</scope>
    <source>
        <strain evidence="4">S-191538</strain>
    </source>
</reference>
<dbReference type="Gene3D" id="1.20.5.1000">
    <property type="entry name" value="arf6 gtpase in complex with a specific effector, jip4"/>
    <property type="match status" value="1"/>
</dbReference>
<feature type="compositionally biased region" description="Basic and acidic residues" evidence="2">
    <location>
        <begin position="82"/>
        <end position="97"/>
    </location>
</feature>
<dbReference type="Pfam" id="PF09331">
    <property type="entry name" value="DUF1985"/>
    <property type="match status" value="1"/>
</dbReference>
<feature type="coiled-coil region" evidence="1">
    <location>
        <begin position="682"/>
        <end position="800"/>
    </location>
</feature>
<dbReference type="PANTHER" id="PTHR48449:SF1">
    <property type="entry name" value="DUF1985 DOMAIN-CONTAINING PROTEIN"/>
    <property type="match status" value="1"/>
</dbReference>
<dbReference type="PANTHER" id="PTHR48449">
    <property type="entry name" value="DUF1985 DOMAIN-CONTAINING PROTEIN"/>
    <property type="match status" value="1"/>
</dbReference>
<gene>
    <name evidence="4" type="ORF">MKW94_019750</name>
</gene>
<keyword evidence="5" id="KW-1185">Reference proteome</keyword>
<feature type="region of interest" description="Disordered" evidence="2">
    <location>
        <begin position="959"/>
        <end position="979"/>
    </location>
</feature>
<evidence type="ECO:0000313" key="4">
    <source>
        <dbReference type="EMBL" id="MCL7039789.1"/>
    </source>
</evidence>
<feature type="coiled-coil region" evidence="1">
    <location>
        <begin position="584"/>
        <end position="611"/>
    </location>
</feature>
<evidence type="ECO:0000259" key="3">
    <source>
        <dbReference type="Pfam" id="PF09331"/>
    </source>
</evidence>
<feature type="compositionally biased region" description="Low complexity" evidence="2">
    <location>
        <begin position="485"/>
        <end position="502"/>
    </location>
</feature>
<sequence length="979" mass="112065">AWIFQCIPSLKESYAIENKDCPQTLHPRMLHLKVDRTRRPLHKQILNELSCVDIKVLSPLNPTLEELKECYMVGLSSEGEISEDKGQQEDSSIKELNGEDDPTEQLEAHQYSNPMDSLAASRKYASTAGGVKNPSSTVSLRMCEIMEHPAKVTCRSRPNLIQDCISQLEGTYLKMFEASCFGHLIHLPSVTFCSNVVHNVLLRRKELSKEDNEDAMSFIIGNQEIRFGEREFAMMSGLKFQGIENKYKHRTKIPLMEAHFPGRDILKLGDVIEKFNELQNSEDKLKLGLLCIAEGVIMGRGLDSSVSKRRFLLVNNLEEFNNYPWGKLSYKVTRSSFIRASKKQDISKSKRTFGHVVYNLYGFPHIFQAWIFESIPSLKEKYTVENEVCPQTLHPRMLHLKVDRTRRPLHKQILNELSCVDINVLSPLNPTLEELKECYMAGLLSEGEVSGDKGQQEDSSVKELNGEDDAIEEREANQYSNPMESLSLSGSTTYTTTSNSFSRKQVDQQNGTIHKEVIALSDDEDQEKSAVESVVGLLNERRENLESDGYKLMEENTILNKEKSKLHGDIETLNMEKTKLGSDTELLNKQKEKLQRDFEILNKEKATVENDLRLLYKQQKILQCDFEIVNKKKTKLGNDIEILSRENSEMETGFKFLKDEKNKLCSGIVILNKKKILLGNDIKLLNSEKTKMANDIESLTDEKTKLGTDNVLLNNKKEQLQSDIDILNKKKTKVRNDINQLDKEKCGLQSGFKVLLKETTSQRNCIESMNSKRTILEKDIESLDDEKNKIGNEIELMNGEMAILASDVELFNKEKFILASEKIQLGTDIELLNKEKDSLHADIELLKEEKDTLHKALREEKDTLQTGVEFLKEEKDTLQTDVEFLKEEKGTLHKFLDEEKAEFIDSAILEVLESIHDREKTLSKNEKVVARDTQELREVQEELIKRKASQKVTRNTVIGVKKRKRGEPGDTVLSNYREK</sequence>
<feature type="domain" description="DUF1985" evidence="3">
    <location>
        <begin position="209"/>
        <end position="334"/>
    </location>
</feature>
<keyword evidence="1" id="KW-0175">Coiled coil</keyword>
<feature type="coiled-coil region" evidence="1">
    <location>
        <begin position="829"/>
        <end position="888"/>
    </location>
</feature>
<dbReference type="EMBL" id="JAJJMA010204958">
    <property type="protein sequence ID" value="MCL7039789.1"/>
    <property type="molecule type" value="Genomic_DNA"/>
</dbReference>
<evidence type="ECO:0000313" key="5">
    <source>
        <dbReference type="Proteomes" id="UP001177140"/>
    </source>
</evidence>
<accession>A0AA41VEH4</accession>
<dbReference type="AlphaFoldDB" id="A0AA41VEH4"/>
<feature type="region of interest" description="Disordered" evidence="2">
    <location>
        <begin position="79"/>
        <end position="102"/>
    </location>
</feature>
<name>A0AA41VEH4_PAPNU</name>
<protein>
    <recommendedName>
        <fullName evidence="3">DUF1985 domain-containing protein</fullName>
    </recommendedName>
</protein>
<evidence type="ECO:0000256" key="1">
    <source>
        <dbReference type="SAM" id="Coils"/>
    </source>
</evidence>
<proteinExistence type="predicted"/>
<organism evidence="4 5">
    <name type="scientific">Papaver nudicaule</name>
    <name type="common">Iceland poppy</name>
    <dbReference type="NCBI Taxonomy" id="74823"/>
    <lineage>
        <taxon>Eukaryota</taxon>
        <taxon>Viridiplantae</taxon>
        <taxon>Streptophyta</taxon>
        <taxon>Embryophyta</taxon>
        <taxon>Tracheophyta</taxon>
        <taxon>Spermatophyta</taxon>
        <taxon>Magnoliopsida</taxon>
        <taxon>Ranunculales</taxon>
        <taxon>Papaveraceae</taxon>
        <taxon>Papaveroideae</taxon>
        <taxon>Papaver</taxon>
    </lineage>
</organism>
<feature type="region of interest" description="Disordered" evidence="2">
    <location>
        <begin position="448"/>
        <end position="508"/>
    </location>
</feature>
<feature type="compositionally biased region" description="Basic and acidic residues" evidence="2">
    <location>
        <begin position="450"/>
        <end position="465"/>
    </location>
</feature>
<feature type="non-terminal residue" evidence="4">
    <location>
        <position position="1"/>
    </location>
</feature>
<evidence type="ECO:0000256" key="2">
    <source>
        <dbReference type="SAM" id="MobiDB-lite"/>
    </source>
</evidence>
<comment type="caution">
    <text evidence="4">The sequence shown here is derived from an EMBL/GenBank/DDBJ whole genome shotgun (WGS) entry which is preliminary data.</text>
</comment>